<feature type="domain" description="Flavin reductase like" evidence="2">
    <location>
        <begin position="19"/>
        <end position="158"/>
    </location>
</feature>
<dbReference type="GO" id="GO:0042602">
    <property type="term" value="F:riboflavin reductase (NADPH) activity"/>
    <property type="evidence" value="ECO:0007669"/>
    <property type="project" value="TreeGrafter"/>
</dbReference>
<dbReference type="Pfam" id="PF01613">
    <property type="entry name" value="Flavin_Reduct"/>
    <property type="match status" value="1"/>
</dbReference>
<evidence type="ECO:0000256" key="1">
    <source>
        <dbReference type="ARBA" id="ARBA00023002"/>
    </source>
</evidence>
<dbReference type="Proteomes" id="UP000059574">
    <property type="component" value="Chromosome"/>
</dbReference>
<evidence type="ECO:0000313" key="4">
    <source>
        <dbReference type="Proteomes" id="UP000059574"/>
    </source>
</evidence>
<evidence type="ECO:0000259" key="2">
    <source>
        <dbReference type="SMART" id="SM00903"/>
    </source>
</evidence>
<dbReference type="AlphaFoldDB" id="A0A0S2LYJ9"/>
<evidence type="ECO:0000313" key="3">
    <source>
        <dbReference type="EMBL" id="ALO66634.1"/>
    </source>
</evidence>
<dbReference type="InterPro" id="IPR012349">
    <property type="entry name" value="Split_barrel_FMN-bd"/>
</dbReference>
<sequence>MSQEAVLNSVDASQLRRAFGQFATGVTVVTTQGTDGKAYGAMVTAFAAVSEDPPLAQITLTRSSKAAKHLDGSSFAINVLSADQVEVARHFSGQPSDCEPECVLSGDVPVLVGNAATLECRAWNNYDGGDHIIVVGEVRSLTVGDADPLLFHEGAFHQIGGRLGDGQDDSWFAGAKFFQPIVPQEH</sequence>
<protein>
    <submittedName>
        <fullName evidence="3">Flavin reductase</fullName>
    </submittedName>
</protein>
<dbReference type="OrthoDB" id="9792858at2"/>
<dbReference type="Gene3D" id="2.30.110.10">
    <property type="entry name" value="Electron Transport, Fmn-binding Protein, Chain A"/>
    <property type="match status" value="1"/>
</dbReference>
<dbReference type="RefSeq" id="WP_062287830.1">
    <property type="nucleotide sequence ID" value="NZ_CP013200.1"/>
</dbReference>
<dbReference type="InterPro" id="IPR050268">
    <property type="entry name" value="NADH-dep_flavin_reductase"/>
</dbReference>
<gene>
    <name evidence="3" type="ORF">AS189_09205</name>
</gene>
<dbReference type="PANTHER" id="PTHR30466">
    <property type="entry name" value="FLAVIN REDUCTASE"/>
    <property type="match status" value="1"/>
</dbReference>
<reference evidence="3 4" key="2">
    <citation type="journal article" date="2016" name="J. Biotechnol.">
        <title>Complete genome sequence of Arthrobacter alpinus ERGS4:06, a yellow pigmented bacterium tolerant to cold and radiations isolated from Sikkim Himalaya.</title>
        <authorList>
            <person name="Kumar R."/>
            <person name="Singh D."/>
            <person name="Swarnkar M.K."/>
            <person name="Singh A.K."/>
            <person name="Kumar S."/>
        </authorList>
    </citation>
    <scope>NUCLEOTIDE SEQUENCE [LARGE SCALE GENOMIC DNA]</scope>
    <source>
        <strain evidence="3 4">ERGS4:06</strain>
    </source>
</reference>
<proteinExistence type="predicted"/>
<organism evidence="3 4">
    <name type="scientific">Arthrobacter alpinus</name>
    <dbReference type="NCBI Taxonomy" id="656366"/>
    <lineage>
        <taxon>Bacteria</taxon>
        <taxon>Bacillati</taxon>
        <taxon>Actinomycetota</taxon>
        <taxon>Actinomycetes</taxon>
        <taxon>Micrococcales</taxon>
        <taxon>Micrococcaceae</taxon>
        <taxon>Arthrobacter</taxon>
    </lineage>
</organism>
<dbReference type="GO" id="GO:0010181">
    <property type="term" value="F:FMN binding"/>
    <property type="evidence" value="ECO:0007669"/>
    <property type="project" value="InterPro"/>
</dbReference>
<reference evidence="4" key="1">
    <citation type="submission" date="2015-11" db="EMBL/GenBank/DDBJ databases">
        <authorList>
            <person name="Kumar R."/>
            <person name="Singh D."/>
            <person name="Swarnkar M.K."/>
            <person name="Singh A.K."/>
            <person name="Kumar S."/>
        </authorList>
    </citation>
    <scope>NUCLEOTIDE SEQUENCE [LARGE SCALE GENOMIC DNA]</scope>
    <source>
        <strain evidence="4">ERGS4:06</strain>
    </source>
</reference>
<dbReference type="EMBL" id="CP013200">
    <property type="protein sequence ID" value="ALO66634.1"/>
    <property type="molecule type" value="Genomic_DNA"/>
</dbReference>
<keyword evidence="1" id="KW-0560">Oxidoreductase</keyword>
<dbReference type="InterPro" id="IPR002563">
    <property type="entry name" value="Flavin_Rdtase-like_dom"/>
</dbReference>
<dbReference type="SMART" id="SM00903">
    <property type="entry name" value="Flavin_Reduct"/>
    <property type="match status" value="1"/>
</dbReference>
<dbReference type="PANTHER" id="PTHR30466:SF1">
    <property type="entry name" value="FMN REDUCTASE (NADH) RUTF"/>
    <property type="match status" value="1"/>
</dbReference>
<accession>A0A0S2LYJ9</accession>
<name>A0A0S2LYJ9_9MICC</name>
<dbReference type="SUPFAM" id="SSF50475">
    <property type="entry name" value="FMN-binding split barrel"/>
    <property type="match status" value="1"/>
</dbReference>